<organism evidence="13 14">
    <name type="scientific">Fistulifera solaris</name>
    <name type="common">Oleaginous diatom</name>
    <dbReference type="NCBI Taxonomy" id="1519565"/>
    <lineage>
        <taxon>Eukaryota</taxon>
        <taxon>Sar</taxon>
        <taxon>Stramenopiles</taxon>
        <taxon>Ochrophyta</taxon>
        <taxon>Bacillariophyta</taxon>
        <taxon>Bacillariophyceae</taxon>
        <taxon>Bacillariophycidae</taxon>
        <taxon>Naviculales</taxon>
        <taxon>Naviculaceae</taxon>
        <taxon>Fistulifera</taxon>
    </lineage>
</organism>
<keyword evidence="8" id="KW-0496">Mitochondrion</keyword>
<dbReference type="OrthoDB" id="10020961at2759"/>
<dbReference type="SMART" id="SM00054">
    <property type="entry name" value="EFh"/>
    <property type="match status" value="2"/>
</dbReference>
<evidence type="ECO:0000256" key="8">
    <source>
        <dbReference type="ARBA" id="ARBA00023128"/>
    </source>
</evidence>
<feature type="domain" description="EF-hand" evidence="12">
    <location>
        <begin position="193"/>
        <end position="228"/>
    </location>
</feature>
<dbReference type="PROSITE" id="PS50222">
    <property type="entry name" value="EF_HAND_2"/>
    <property type="match status" value="2"/>
</dbReference>
<dbReference type="InterPro" id="IPR018247">
    <property type="entry name" value="EF_Hand_1_Ca_BS"/>
</dbReference>
<comment type="caution">
    <text evidence="13">The sequence shown here is derived from an EMBL/GenBank/DDBJ whole genome shotgun (WGS) entry which is preliminary data.</text>
</comment>
<accession>A0A1Z5JY32</accession>
<dbReference type="Proteomes" id="UP000198406">
    <property type="component" value="Unassembled WGS sequence"/>
</dbReference>
<keyword evidence="14" id="KW-1185">Reference proteome</keyword>
<name>A0A1Z5JY32_FISSO</name>
<keyword evidence="7 11" id="KW-1133">Transmembrane helix</keyword>
<dbReference type="GO" id="GO:0005741">
    <property type="term" value="C:mitochondrial outer membrane"/>
    <property type="evidence" value="ECO:0007669"/>
    <property type="project" value="UniProtKB-SubCell"/>
</dbReference>
<dbReference type="GO" id="GO:0007264">
    <property type="term" value="P:small GTPase-mediated signal transduction"/>
    <property type="evidence" value="ECO:0007669"/>
    <property type="project" value="InterPro"/>
</dbReference>
<evidence type="ECO:0000256" key="3">
    <source>
        <dbReference type="ARBA" id="ARBA00022692"/>
    </source>
</evidence>
<keyword evidence="3 11" id="KW-0812">Transmembrane</keyword>
<sequence length="676" mass="76813">MGDAMVGKSSLISTFVSRVYSPEVPGIMTRVQLPPDPGMLCTTTIIDSQEADVALMEAMAMRGDHSLSSLKSSTTLVPSIDHVDSIVLVYDLHRAETFRRIEQHWLPLIQQYYQGKIPVIIAENKMDLFDANQLPQKRQQIVSLMQQFPFVRQCIKCSAQTMIRVDDVWLKAQEAVLYPLTLYDLEKGALTGDCQKALGRIFRMYDRDGDGLLSDAEMDRFQRETYPVPVFADLGMWKKTVARHVEHALEQSKFTPSGFVAIFDELINQNRLDVVWKALRHFGYDDNLQLDIPPDLPITKRLSPHAKRFLTALFQQFDTNQDGVLSGDDLWLIFSILPNPSLPPWHRQRDLFHECFSSFVMRDSPSSSESYATPSVKDPQLIVPEGGMAQSLSNSGLSLLSTSGSLPSLDFTQQSLSYWEWMGCWHTMNTISPEITSAELYRLGFLESKRPVKIKDKVVKSQQLRILVFGDTKSKVTMLQRLCGAYFDASRPETSHTYCSLKRANGEELVVHLVFTCIPSDVSVTPGLVDFDLAMLVFDEEPSSWLYLQKLPAVTNETRRVYVTSSEKELREAQEFCQEIDVELPLQADGMDREDILQHIARCGVSGYDLQPKKLRSLPFEEQKRREAARRRTMLWFGGIVGVGVVVVVGVRFFIKQKDRAGSLWLWLRPRIPLAP</sequence>
<evidence type="ECO:0000259" key="12">
    <source>
        <dbReference type="PROSITE" id="PS50222"/>
    </source>
</evidence>
<evidence type="ECO:0000313" key="13">
    <source>
        <dbReference type="EMBL" id="GAX18782.1"/>
    </source>
</evidence>
<proteinExistence type="inferred from homology"/>
<dbReference type="Gene3D" id="1.10.238.10">
    <property type="entry name" value="EF-hand"/>
    <property type="match status" value="2"/>
</dbReference>
<dbReference type="SMART" id="SM00175">
    <property type="entry name" value="RAB"/>
    <property type="match status" value="1"/>
</dbReference>
<evidence type="ECO:0000256" key="5">
    <source>
        <dbReference type="ARBA" id="ARBA00022787"/>
    </source>
</evidence>
<dbReference type="SMART" id="SM00174">
    <property type="entry name" value="RHO"/>
    <property type="match status" value="1"/>
</dbReference>
<dbReference type="InterPro" id="IPR027417">
    <property type="entry name" value="P-loop_NTPase"/>
</dbReference>
<evidence type="ECO:0000256" key="2">
    <source>
        <dbReference type="ARBA" id="ARBA00007981"/>
    </source>
</evidence>
<reference evidence="13 14" key="1">
    <citation type="journal article" date="2015" name="Plant Cell">
        <title>Oil accumulation by the oleaginous diatom Fistulifera solaris as revealed by the genome and transcriptome.</title>
        <authorList>
            <person name="Tanaka T."/>
            <person name="Maeda Y."/>
            <person name="Veluchamy A."/>
            <person name="Tanaka M."/>
            <person name="Abida H."/>
            <person name="Marechal E."/>
            <person name="Bowler C."/>
            <person name="Muto M."/>
            <person name="Sunaga Y."/>
            <person name="Tanaka M."/>
            <person name="Yoshino T."/>
            <person name="Taniguchi T."/>
            <person name="Fukuda Y."/>
            <person name="Nemoto M."/>
            <person name="Matsumoto M."/>
            <person name="Wong P.S."/>
            <person name="Aburatani S."/>
            <person name="Fujibuchi W."/>
        </authorList>
    </citation>
    <scope>NUCLEOTIDE SEQUENCE [LARGE SCALE GENOMIC DNA]</scope>
    <source>
        <strain evidence="13 14">JPCC DA0580</strain>
    </source>
</reference>
<protein>
    <submittedName>
        <fullName evidence="13">Mitochondrial Rho GTPase 1</fullName>
    </submittedName>
</protein>
<feature type="transmembrane region" description="Helical" evidence="11">
    <location>
        <begin position="634"/>
        <end position="655"/>
    </location>
</feature>
<dbReference type="InterPro" id="IPR002048">
    <property type="entry name" value="EF_hand_dom"/>
</dbReference>
<comment type="similarity">
    <text evidence="2">Belongs to the mitochondrial Rho GTPase family.</text>
</comment>
<keyword evidence="4" id="KW-0547">Nucleotide-binding</keyword>
<dbReference type="Gene3D" id="3.40.50.300">
    <property type="entry name" value="P-loop containing nucleotide triphosphate hydrolases"/>
    <property type="match status" value="1"/>
</dbReference>
<dbReference type="InterPro" id="IPR001806">
    <property type="entry name" value="Small_GTPase"/>
</dbReference>
<dbReference type="GO" id="GO:0005509">
    <property type="term" value="F:calcium ion binding"/>
    <property type="evidence" value="ECO:0007669"/>
    <property type="project" value="InterPro"/>
</dbReference>
<dbReference type="SUPFAM" id="SSF52540">
    <property type="entry name" value="P-loop containing nucleoside triphosphate hydrolases"/>
    <property type="match status" value="1"/>
</dbReference>
<evidence type="ECO:0000313" key="14">
    <source>
        <dbReference type="Proteomes" id="UP000198406"/>
    </source>
</evidence>
<dbReference type="EMBL" id="BDSP01000132">
    <property type="protein sequence ID" value="GAX18782.1"/>
    <property type="molecule type" value="Genomic_DNA"/>
</dbReference>
<keyword evidence="6" id="KW-0106">Calcium</keyword>
<dbReference type="SUPFAM" id="SSF47473">
    <property type="entry name" value="EF-hand"/>
    <property type="match status" value="1"/>
</dbReference>
<gene>
    <name evidence="13" type="ORF">FisN_26Hh081</name>
</gene>
<comment type="subcellular location">
    <subcellularLocation>
        <location evidence="1">Mitochondrion outer membrane</location>
        <topology evidence="1">Single-pass type IV membrane protein</topology>
    </subcellularLocation>
</comment>
<evidence type="ECO:0000256" key="9">
    <source>
        <dbReference type="ARBA" id="ARBA00023134"/>
    </source>
</evidence>
<dbReference type="AlphaFoldDB" id="A0A1Z5JY32"/>
<evidence type="ECO:0000256" key="11">
    <source>
        <dbReference type="SAM" id="Phobius"/>
    </source>
</evidence>
<keyword evidence="10 11" id="KW-0472">Membrane</keyword>
<dbReference type="Pfam" id="PF08356">
    <property type="entry name" value="EF_assoc_2"/>
    <property type="match status" value="1"/>
</dbReference>
<evidence type="ECO:0000256" key="6">
    <source>
        <dbReference type="ARBA" id="ARBA00022837"/>
    </source>
</evidence>
<dbReference type="InterPro" id="IPR011992">
    <property type="entry name" value="EF-hand-dom_pair"/>
</dbReference>
<evidence type="ECO:0000256" key="7">
    <source>
        <dbReference type="ARBA" id="ARBA00022989"/>
    </source>
</evidence>
<dbReference type="InterPro" id="IPR013567">
    <property type="entry name" value="EF_hand_assoc_2"/>
</dbReference>
<evidence type="ECO:0000256" key="4">
    <source>
        <dbReference type="ARBA" id="ARBA00022741"/>
    </source>
</evidence>
<dbReference type="InParanoid" id="A0A1Z5JY32"/>
<dbReference type="Pfam" id="PF13202">
    <property type="entry name" value="EF-hand_5"/>
    <property type="match status" value="2"/>
</dbReference>
<dbReference type="PROSITE" id="PS00018">
    <property type="entry name" value="EF_HAND_1"/>
    <property type="match status" value="2"/>
</dbReference>
<keyword evidence="5" id="KW-1000">Mitochondrion outer membrane</keyword>
<dbReference type="Pfam" id="PF00071">
    <property type="entry name" value="Ras"/>
    <property type="match status" value="1"/>
</dbReference>
<dbReference type="GO" id="GO:0005525">
    <property type="term" value="F:GTP binding"/>
    <property type="evidence" value="ECO:0007669"/>
    <property type="project" value="UniProtKB-KW"/>
</dbReference>
<dbReference type="PANTHER" id="PTHR24072">
    <property type="entry name" value="RHO FAMILY GTPASE"/>
    <property type="match status" value="1"/>
</dbReference>
<dbReference type="GO" id="GO:0003924">
    <property type="term" value="F:GTPase activity"/>
    <property type="evidence" value="ECO:0007669"/>
    <property type="project" value="InterPro"/>
</dbReference>
<feature type="domain" description="EF-hand" evidence="12">
    <location>
        <begin position="305"/>
        <end position="340"/>
    </location>
</feature>
<evidence type="ECO:0000256" key="1">
    <source>
        <dbReference type="ARBA" id="ARBA00004200"/>
    </source>
</evidence>
<keyword evidence="9" id="KW-0342">GTP-binding</keyword>
<evidence type="ECO:0000256" key="10">
    <source>
        <dbReference type="ARBA" id="ARBA00023136"/>
    </source>
</evidence>
<dbReference type="InterPro" id="IPR003578">
    <property type="entry name" value="Small_GTPase_Rho"/>
</dbReference>